<dbReference type="InterPro" id="IPR039422">
    <property type="entry name" value="MarR/SlyA-like"/>
</dbReference>
<proteinExistence type="predicted"/>
<dbReference type="SMART" id="SM00347">
    <property type="entry name" value="HTH_MARR"/>
    <property type="match status" value="1"/>
</dbReference>
<evidence type="ECO:0000313" key="5">
    <source>
        <dbReference type="EMBL" id="GIE64899.1"/>
    </source>
</evidence>
<comment type="caution">
    <text evidence="5">The sequence shown here is derived from an EMBL/GenBank/DDBJ whole genome shotgun (WGS) entry which is preliminary data.</text>
</comment>
<evidence type="ECO:0000256" key="3">
    <source>
        <dbReference type="ARBA" id="ARBA00023163"/>
    </source>
</evidence>
<dbReference type="Pfam" id="PF12802">
    <property type="entry name" value="MarR_2"/>
    <property type="match status" value="1"/>
</dbReference>
<evidence type="ECO:0000256" key="1">
    <source>
        <dbReference type="ARBA" id="ARBA00023015"/>
    </source>
</evidence>
<organism evidence="5 6">
    <name type="scientific">Actinoplanes palleronii</name>
    <dbReference type="NCBI Taxonomy" id="113570"/>
    <lineage>
        <taxon>Bacteria</taxon>
        <taxon>Bacillati</taxon>
        <taxon>Actinomycetota</taxon>
        <taxon>Actinomycetes</taxon>
        <taxon>Micromonosporales</taxon>
        <taxon>Micromonosporaceae</taxon>
        <taxon>Actinoplanes</taxon>
    </lineage>
</organism>
<evidence type="ECO:0000313" key="6">
    <source>
        <dbReference type="Proteomes" id="UP000624709"/>
    </source>
</evidence>
<keyword evidence="2" id="KW-0238">DNA-binding</keyword>
<dbReference type="InterPro" id="IPR036388">
    <property type="entry name" value="WH-like_DNA-bd_sf"/>
</dbReference>
<dbReference type="InterPro" id="IPR000835">
    <property type="entry name" value="HTH_MarR-typ"/>
</dbReference>
<dbReference type="PANTHER" id="PTHR33164">
    <property type="entry name" value="TRANSCRIPTIONAL REGULATOR, MARR FAMILY"/>
    <property type="match status" value="1"/>
</dbReference>
<dbReference type="InterPro" id="IPR023187">
    <property type="entry name" value="Tscrpt_reg_MarR-type_CS"/>
</dbReference>
<dbReference type="SUPFAM" id="SSF46785">
    <property type="entry name" value="Winged helix' DNA-binding domain"/>
    <property type="match status" value="1"/>
</dbReference>
<dbReference type="EMBL" id="BOMS01000014">
    <property type="protein sequence ID" value="GIE64899.1"/>
    <property type="molecule type" value="Genomic_DNA"/>
</dbReference>
<dbReference type="Proteomes" id="UP000624709">
    <property type="component" value="Unassembled WGS sequence"/>
</dbReference>
<dbReference type="CDD" id="cd00090">
    <property type="entry name" value="HTH_ARSR"/>
    <property type="match status" value="1"/>
</dbReference>
<evidence type="ECO:0000256" key="2">
    <source>
        <dbReference type="ARBA" id="ARBA00023125"/>
    </source>
</evidence>
<dbReference type="PROSITE" id="PS50995">
    <property type="entry name" value="HTH_MARR_2"/>
    <property type="match status" value="1"/>
</dbReference>
<sequence length="196" mass="22141">MSCPESNSASNYQATNNQKRARLWGVEDSVQDGVDQHVARWAAFWRDEPAFAPEVEGALVRMKQLLRWIERADAAEFARGEGDFTLQDYKTLHVLMVQPWPTEATPAQLAEAANVTRAAMTSRLDRLETAGLVTRAIDAGDRRRVLIRPTPQGREMWNRYIFEGMARDQAALEALSPEELTQLNTMLRKILVSLGE</sequence>
<protein>
    <submittedName>
        <fullName evidence="5">MarR family transcriptional regulator</fullName>
    </submittedName>
</protein>
<dbReference type="PANTHER" id="PTHR33164:SF104">
    <property type="entry name" value="TRANSCRIPTIONAL REGULATORY PROTEIN"/>
    <property type="match status" value="1"/>
</dbReference>
<name>A0ABQ4B2K7_9ACTN</name>
<dbReference type="InterPro" id="IPR011991">
    <property type="entry name" value="ArsR-like_HTH"/>
</dbReference>
<accession>A0ABQ4B2K7</accession>
<gene>
    <name evidence="5" type="ORF">Apa02nite_010070</name>
</gene>
<keyword evidence="1" id="KW-0805">Transcription regulation</keyword>
<keyword evidence="6" id="KW-1185">Reference proteome</keyword>
<dbReference type="PROSITE" id="PS01117">
    <property type="entry name" value="HTH_MARR_1"/>
    <property type="match status" value="1"/>
</dbReference>
<keyword evidence="3" id="KW-0804">Transcription</keyword>
<evidence type="ECO:0000259" key="4">
    <source>
        <dbReference type="PROSITE" id="PS50995"/>
    </source>
</evidence>
<dbReference type="PRINTS" id="PR00598">
    <property type="entry name" value="HTHMARR"/>
</dbReference>
<feature type="domain" description="HTH marR-type" evidence="4">
    <location>
        <begin position="52"/>
        <end position="192"/>
    </location>
</feature>
<dbReference type="Gene3D" id="1.10.10.10">
    <property type="entry name" value="Winged helix-like DNA-binding domain superfamily/Winged helix DNA-binding domain"/>
    <property type="match status" value="1"/>
</dbReference>
<dbReference type="InterPro" id="IPR036390">
    <property type="entry name" value="WH_DNA-bd_sf"/>
</dbReference>
<reference evidence="5 6" key="1">
    <citation type="submission" date="2021-01" db="EMBL/GenBank/DDBJ databases">
        <title>Whole genome shotgun sequence of Actinoplanes palleronii NBRC 14916.</title>
        <authorList>
            <person name="Komaki H."/>
            <person name="Tamura T."/>
        </authorList>
    </citation>
    <scope>NUCLEOTIDE SEQUENCE [LARGE SCALE GENOMIC DNA]</scope>
    <source>
        <strain evidence="5 6">NBRC 14916</strain>
    </source>
</reference>